<feature type="transmembrane region" description="Helical" evidence="7">
    <location>
        <begin position="486"/>
        <end position="508"/>
    </location>
</feature>
<dbReference type="PANTHER" id="PTHR30250:SF21">
    <property type="entry name" value="LIPID II FLIPPASE MURJ"/>
    <property type="match status" value="1"/>
</dbReference>
<dbReference type="Pfam" id="PF01943">
    <property type="entry name" value="Polysacc_synt"/>
    <property type="match status" value="1"/>
</dbReference>
<keyword evidence="3 7" id="KW-0812">Transmembrane</keyword>
<dbReference type="InterPro" id="IPR024923">
    <property type="entry name" value="PG_synth_SpoVB"/>
</dbReference>
<dbReference type="EMBL" id="CP014873">
    <property type="protein sequence ID" value="ANK62684.1"/>
    <property type="molecule type" value="Genomic_DNA"/>
</dbReference>
<evidence type="ECO:0000256" key="5">
    <source>
        <dbReference type="ARBA" id="ARBA00023136"/>
    </source>
</evidence>
<evidence type="ECO:0000256" key="4">
    <source>
        <dbReference type="ARBA" id="ARBA00022989"/>
    </source>
</evidence>
<gene>
    <name evidence="8" type="ORF">AYR53_07920</name>
</gene>
<feature type="transmembrane region" description="Helical" evidence="7">
    <location>
        <begin position="152"/>
        <end position="170"/>
    </location>
</feature>
<feature type="region of interest" description="Disordered" evidence="6">
    <location>
        <begin position="1"/>
        <end position="27"/>
    </location>
</feature>
<keyword evidence="4 7" id="KW-1133">Transmembrane helix</keyword>
<keyword evidence="2" id="KW-1003">Cell membrane</keyword>
<feature type="transmembrane region" description="Helical" evidence="7">
    <location>
        <begin position="514"/>
        <end position="534"/>
    </location>
</feature>
<evidence type="ECO:0000256" key="3">
    <source>
        <dbReference type="ARBA" id="ARBA00022692"/>
    </source>
</evidence>
<feature type="compositionally biased region" description="Basic and acidic residues" evidence="6">
    <location>
        <begin position="12"/>
        <end position="22"/>
    </location>
</feature>
<dbReference type="InterPro" id="IPR050833">
    <property type="entry name" value="Poly_Biosynth_Transport"/>
</dbReference>
<dbReference type="PANTHER" id="PTHR30250">
    <property type="entry name" value="PST FAMILY PREDICTED COLANIC ACID TRANSPORTER"/>
    <property type="match status" value="1"/>
</dbReference>
<name>A0A192H1J8_9LACO</name>
<evidence type="ECO:0000313" key="8">
    <source>
        <dbReference type="EMBL" id="ANK62684.1"/>
    </source>
</evidence>
<feature type="transmembrane region" description="Helical" evidence="7">
    <location>
        <begin position="218"/>
        <end position="236"/>
    </location>
</feature>
<accession>A0A192H1J8</accession>
<evidence type="ECO:0000256" key="1">
    <source>
        <dbReference type="ARBA" id="ARBA00004651"/>
    </source>
</evidence>
<evidence type="ECO:0000313" key="9">
    <source>
        <dbReference type="Proteomes" id="UP000078582"/>
    </source>
</evidence>
<feature type="transmembrane region" description="Helical" evidence="7">
    <location>
        <begin position="318"/>
        <end position="338"/>
    </location>
</feature>
<dbReference type="GeneID" id="42982180"/>
<feature type="transmembrane region" description="Helical" evidence="7">
    <location>
        <begin position="391"/>
        <end position="410"/>
    </location>
</feature>
<dbReference type="PIRSF" id="PIRSF038958">
    <property type="entry name" value="PG_synth_SpoVB"/>
    <property type="match status" value="1"/>
</dbReference>
<sequence>MSKSRLQNEPSVNKKIEPEQNIKSEPTAQEKMLRGSAWMTAGSITSRILGALYIIPWVAMFGAESGQANALFAIGYNIYSLFLVISTAGIPGAVAKQVAHYNAMNEYSTGRKLFRSGIYLMVIMGIVSAALLYFVAPWLSTGNPDAIPVIRSLAWPLLIIPVMSLVRGFFQGYQDMAPSAISQFIEQVARIIYMLAMTFWIMRVLHGNYVSAVTQSTFAAFIGAIASLLVLGWYFLRKRSGWNELSRNSAAVLDISTRDMLTEMVRQAIPFIILDAGITIFQLVDQYTFIQWIGRFMSGTKADFYNYYQLFAFSSNKLIMITVSLASSMAVTSIPLLSEAFTKGDRKSLREQIDSMLELFFFIMIPAAIGMAAVAKPLYTIFYSYNFTGTLILEFSSYVAIILGLFTVLAAMMQGLYQNKKAILYFVIGLIVKLIVQYPMIALLKVFGPLMATAIGLGVTSFLMMRSLHQRFDLNFNEIVRRLAGILFSAILMYGVCVIIEKGLFTFLNPASRLQSMLVLIIVAGLGAVVYGYCMLRSRLADEILGERVAGLRRRLRIK</sequence>
<feature type="transmembrane region" description="Helical" evidence="7">
    <location>
        <begin position="422"/>
        <end position="440"/>
    </location>
</feature>
<keyword evidence="5 7" id="KW-0472">Membrane</keyword>
<dbReference type="Proteomes" id="UP000078582">
    <property type="component" value="Chromosome"/>
</dbReference>
<protein>
    <submittedName>
        <fullName evidence="8">Transporter</fullName>
    </submittedName>
</protein>
<dbReference type="RefSeq" id="WP_068280854.1">
    <property type="nucleotide sequence ID" value="NZ_CP014873.1"/>
</dbReference>
<feature type="compositionally biased region" description="Polar residues" evidence="6">
    <location>
        <begin position="1"/>
        <end position="11"/>
    </location>
</feature>
<comment type="subcellular location">
    <subcellularLocation>
        <location evidence="1">Cell membrane</location>
        <topology evidence="1">Multi-pass membrane protein</topology>
    </subcellularLocation>
</comment>
<feature type="transmembrane region" description="Helical" evidence="7">
    <location>
        <begin position="359"/>
        <end position="379"/>
    </location>
</feature>
<feature type="transmembrane region" description="Helical" evidence="7">
    <location>
        <begin position="268"/>
        <end position="290"/>
    </location>
</feature>
<proteinExistence type="predicted"/>
<keyword evidence="9" id="KW-1185">Reference proteome</keyword>
<organism evidence="8 9">
    <name type="scientific">Loigolactobacillus backii</name>
    <dbReference type="NCBI Taxonomy" id="375175"/>
    <lineage>
        <taxon>Bacteria</taxon>
        <taxon>Bacillati</taxon>
        <taxon>Bacillota</taxon>
        <taxon>Bacilli</taxon>
        <taxon>Lactobacillales</taxon>
        <taxon>Lactobacillaceae</taxon>
        <taxon>Loigolactobacillus</taxon>
    </lineage>
</organism>
<reference evidence="8 9" key="1">
    <citation type="submission" date="2016-03" db="EMBL/GenBank/DDBJ databases">
        <title>Pediococcus and Lactobacillus from brewery environment - whole genome sequencing and assembly.</title>
        <authorList>
            <person name="Behr J."/>
            <person name="Geissler A.J."/>
            <person name="Vogel R.F."/>
        </authorList>
    </citation>
    <scope>NUCLEOTIDE SEQUENCE [LARGE SCALE GENOMIC DNA]</scope>
    <source>
        <strain evidence="8 9">TMW 1.1989</strain>
    </source>
</reference>
<evidence type="ECO:0000256" key="2">
    <source>
        <dbReference type="ARBA" id="ARBA00022475"/>
    </source>
</evidence>
<feature type="transmembrane region" description="Helical" evidence="7">
    <location>
        <begin position="446"/>
        <end position="465"/>
    </location>
</feature>
<dbReference type="AlphaFoldDB" id="A0A192H1J8"/>
<dbReference type="InterPro" id="IPR002797">
    <property type="entry name" value="Polysacc_synth"/>
</dbReference>
<feature type="transmembrane region" description="Helical" evidence="7">
    <location>
        <begin position="116"/>
        <end position="140"/>
    </location>
</feature>
<feature type="transmembrane region" description="Helical" evidence="7">
    <location>
        <begin position="37"/>
        <end position="59"/>
    </location>
</feature>
<evidence type="ECO:0000256" key="6">
    <source>
        <dbReference type="SAM" id="MobiDB-lite"/>
    </source>
</evidence>
<feature type="transmembrane region" description="Helical" evidence="7">
    <location>
        <begin position="191"/>
        <end position="212"/>
    </location>
</feature>
<dbReference type="GO" id="GO:0005886">
    <property type="term" value="C:plasma membrane"/>
    <property type="evidence" value="ECO:0007669"/>
    <property type="project" value="UniProtKB-SubCell"/>
</dbReference>
<evidence type="ECO:0000256" key="7">
    <source>
        <dbReference type="SAM" id="Phobius"/>
    </source>
</evidence>
<dbReference type="CDD" id="cd13124">
    <property type="entry name" value="MATE_SpoVB_like"/>
    <property type="match status" value="1"/>
</dbReference>
<feature type="transmembrane region" description="Helical" evidence="7">
    <location>
        <begin position="71"/>
        <end position="95"/>
    </location>
</feature>
<dbReference type="STRING" id="375175.AYR53_07920"/>
<dbReference type="OrthoDB" id="9775950at2"/>